<keyword evidence="5" id="KW-1185">Reference proteome</keyword>
<dbReference type="FunFam" id="3.30.70.360:FF:000001">
    <property type="entry name" value="N-acetyldiaminopimelate deacetylase"/>
    <property type="match status" value="1"/>
</dbReference>
<dbReference type="EMBL" id="OMOR01000001">
    <property type="protein sequence ID" value="SPH21768.1"/>
    <property type="molecule type" value="Genomic_DNA"/>
</dbReference>
<dbReference type="InterPro" id="IPR002933">
    <property type="entry name" value="Peptidase_M20"/>
</dbReference>
<keyword evidence="2" id="KW-0479">Metal-binding</keyword>
<dbReference type="PANTHER" id="PTHR11014:SF63">
    <property type="entry name" value="METALLOPEPTIDASE, PUTATIVE (AFU_ORTHOLOGUE AFUA_6G09600)-RELATED"/>
    <property type="match status" value="1"/>
</dbReference>
<dbReference type="InterPro" id="IPR036264">
    <property type="entry name" value="Bact_exopeptidase_dim_dom"/>
</dbReference>
<proteinExistence type="predicted"/>
<dbReference type="InterPro" id="IPR017439">
    <property type="entry name" value="Amidohydrolase"/>
</dbReference>
<sequence>MPIKNRFAETHADITAWRRHLHEIPELDFDLFETSKFVEERLRSFGITDITTGVAKTGLVAVIKGKTDTKGRVIGLRADMDALPIEEATGLDYASKTPGKMHACGHDGHTAMLLGAAQYLAETRNFDGTAVLLFQPAEEGGGGGRVMVEEGIMDRFGVQEVYGMHNMPGLKAGEFAICKGPLLAATDEFVLTVTGQGGHAAAPHEAVDPNVASAHVILGVQSIASRITDPLKQVVVSICALHSDTDAHNVIPQSVTMRGTVRTLDAGVRDLAETSLKRIVEATAQAHGCTADVAYVRGYPVTVNADENTDYAAEAAAAVAGSVITDTPPIMAGEDFSYMLEARPGAYIMVGNGEEGATVHHPAYDFDDDTIPAGCSWFAEMIERRMPAA</sequence>
<dbReference type="Proteomes" id="UP000244880">
    <property type="component" value="Unassembled WGS sequence"/>
</dbReference>
<dbReference type="SUPFAM" id="SSF55031">
    <property type="entry name" value="Bacterial exopeptidase dimerisation domain"/>
    <property type="match status" value="1"/>
</dbReference>
<gene>
    <name evidence="4" type="primary">yxeP_5</name>
    <name evidence="4" type="ORF">ASD8599_02519</name>
</gene>
<dbReference type="GO" id="GO:0019877">
    <property type="term" value="P:diaminopimelate biosynthetic process"/>
    <property type="evidence" value="ECO:0007669"/>
    <property type="project" value="UniProtKB-ARBA"/>
</dbReference>
<feature type="domain" description="Peptidase M20 dimerisation" evidence="3">
    <location>
        <begin position="189"/>
        <end position="284"/>
    </location>
</feature>
<organism evidence="4 5">
    <name type="scientific">Ascidiaceihabitans donghaensis</name>
    <dbReference type="NCBI Taxonomy" id="1510460"/>
    <lineage>
        <taxon>Bacteria</taxon>
        <taxon>Pseudomonadati</taxon>
        <taxon>Pseudomonadota</taxon>
        <taxon>Alphaproteobacteria</taxon>
        <taxon>Rhodobacterales</taxon>
        <taxon>Paracoccaceae</taxon>
        <taxon>Ascidiaceihabitans</taxon>
    </lineage>
</organism>
<evidence type="ECO:0000313" key="5">
    <source>
        <dbReference type="Proteomes" id="UP000244880"/>
    </source>
</evidence>
<reference evidence="4 5" key="1">
    <citation type="submission" date="2018-03" db="EMBL/GenBank/DDBJ databases">
        <authorList>
            <person name="Keele B.F."/>
        </authorList>
    </citation>
    <scope>NUCLEOTIDE SEQUENCE [LARGE SCALE GENOMIC DNA]</scope>
    <source>
        <strain evidence="4 5">CECT 8599</strain>
    </source>
</reference>
<dbReference type="CDD" id="cd05666">
    <property type="entry name" value="M20_Acy1-like"/>
    <property type="match status" value="1"/>
</dbReference>
<dbReference type="PIRSF" id="PIRSF005962">
    <property type="entry name" value="Pept_M20D_amidohydro"/>
    <property type="match status" value="1"/>
</dbReference>
<feature type="binding site" evidence="2">
    <location>
        <position position="360"/>
    </location>
    <ligand>
        <name>Mn(2+)</name>
        <dbReference type="ChEBI" id="CHEBI:29035"/>
        <label>2</label>
    </ligand>
</feature>
<evidence type="ECO:0000256" key="2">
    <source>
        <dbReference type="PIRSR" id="PIRSR005962-1"/>
    </source>
</evidence>
<dbReference type="AlphaFoldDB" id="A0A2R8BFI6"/>
<keyword evidence="1 4" id="KW-0378">Hydrolase</keyword>
<dbReference type="NCBIfam" id="TIGR01891">
    <property type="entry name" value="amidohydrolases"/>
    <property type="match status" value="1"/>
</dbReference>
<dbReference type="EC" id="3.-.-.-" evidence="4"/>
<feature type="binding site" evidence="2">
    <location>
        <position position="165"/>
    </location>
    <ligand>
        <name>Mn(2+)</name>
        <dbReference type="ChEBI" id="CHEBI:29035"/>
        <label>2</label>
    </ligand>
</feature>
<dbReference type="OrthoDB" id="9777385at2"/>
<dbReference type="Pfam" id="PF01546">
    <property type="entry name" value="Peptidase_M20"/>
    <property type="match status" value="1"/>
</dbReference>
<dbReference type="Gene3D" id="3.40.630.10">
    <property type="entry name" value="Zn peptidases"/>
    <property type="match status" value="1"/>
</dbReference>
<dbReference type="InterPro" id="IPR011650">
    <property type="entry name" value="Peptidase_M20_dimer"/>
</dbReference>
<comment type="cofactor">
    <cofactor evidence="2">
        <name>Mn(2+)</name>
        <dbReference type="ChEBI" id="CHEBI:29035"/>
    </cofactor>
    <text evidence="2">The Mn(2+) ion enhances activity.</text>
</comment>
<evidence type="ECO:0000313" key="4">
    <source>
        <dbReference type="EMBL" id="SPH21768.1"/>
    </source>
</evidence>
<dbReference type="RefSeq" id="WP_108828815.1">
    <property type="nucleotide sequence ID" value="NZ_OMOR01000001.1"/>
</dbReference>
<dbReference type="Pfam" id="PF07687">
    <property type="entry name" value="M20_dimer"/>
    <property type="match status" value="1"/>
</dbReference>
<name>A0A2R8BFI6_9RHOB</name>
<dbReference type="GO" id="GO:0046872">
    <property type="term" value="F:metal ion binding"/>
    <property type="evidence" value="ECO:0007669"/>
    <property type="project" value="UniProtKB-KW"/>
</dbReference>
<dbReference type="SUPFAM" id="SSF53187">
    <property type="entry name" value="Zn-dependent exopeptidases"/>
    <property type="match status" value="1"/>
</dbReference>
<evidence type="ECO:0000256" key="1">
    <source>
        <dbReference type="ARBA" id="ARBA00022801"/>
    </source>
</evidence>
<protein>
    <submittedName>
        <fullName evidence="4">Putative hydrolase YxeP</fullName>
        <ecNumber evidence="4">3.-.-.-</ecNumber>
    </submittedName>
</protein>
<feature type="binding site" evidence="2">
    <location>
        <position position="106"/>
    </location>
    <ligand>
        <name>Mn(2+)</name>
        <dbReference type="ChEBI" id="CHEBI:29035"/>
        <label>2</label>
    </ligand>
</feature>
<dbReference type="Gene3D" id="3.30.70.360">
    <property type="match status" value="1"/>
</dbReference>
<keyword evidence="2" id="KW-0464">Manganese</keyword>
<evidence type="ECO:0000259" key="3">
    <source>
        <dbReference type="Pfam" id="PF07687"/>
    </source>
</evidence>
<feature type="binding site" evidence="2">
    <location>
        <position position="104"/>
    </location>
    <ligand>
        <name>Mn(2+)</name>
        <dbReference type="ChEBI" id="CHEBI:29035"/>
        <label>2</label>
    </ligand>
</feature>
<feature type="binding site" evidence="2">
    <location>
        <position position="139"/>
    </location>
    <ligand>
        <name>Mn(2+)</name>
        <dbReference type="ChEBI" id="CHEBI:29035"/>
        <label>2</label>
    </ligand>
</feature>
<accession>A0A2R8BFI6</accession>
<dbReference type="PANTHER" id="PTHR11014">
    <property type="entry name" value="PEPTIDASE M20 FAMILY MEMBER"/>
    <property type="match status" value="1"/>
</dbReference>
<dbReference type="GO" id="GO:0050118">
    <property type="term" value="F:N-acetyldiaminopimelate deacetylase activity"/>
    <property type="evidence" value="ECO:0007669"/>
    <property type="project" value="UniProtKB-ARBA"/>
</dbReference>